<feature type="transmembrane region" description="Helical" evidence="1">
    <location>
        <begin position="6"/>
        <end position="27"/>
    </location>
</feature>
<dbReference type="EMBL" id="MN741017">
    <property type="protein sequence ID" value="QHU22663.1"/>
    <property type="molecule type" value="Genomic_DNA"/>
</dbReference>
<protein>
    <submittedName>
        <fullName evidence="2">Uncharacterized protein</fullName>
    </submittedName>
</protein>
<proteinExistence type="predicted"/>
<feature type="transmembrane region" description="Helical" evidence="1">
    <location>
        <begin position="47"/>
        <end position="65"/>
    </location>
</feature>
<keyword evidence="1" id="KW-1133">Transmembrane helix</keyword>
<organism evidence="2">
    <name type="scientific">viral metagenome</name>
    <dbReference type="NCBI Taxonomy" id="1070528"/>
    <lineage>
        <taxon>unclassified sequences</taxon>
        <taxon>metagenomes</taxon>
        <taxon>organismal metagenomes</taxon>
    </lineage>
</organism>
<name>A0A6C0KZG2_9ZZZZ</name>
<feature type="transmembrane region" description="Helical" evidence="1">
    <location>
        <begin position="71"/>
        <end position="90"/>
    </location>
</feature>
<keyword evidence="1" id="KW-0472">Membrane</keyword>
<evidence type="ECO:0000313" key="2">
    <source>
        <dbReference type="EMBL" id="QHU22663.1"/>
    </source>
</evidence>
<feature type="transmembrane region" description="Helical" evidence="1">
    <location>
        <begin position="111"/>
        <end position="132"/>
    </location>
</feature>
<accession>A0A6C0KZG2</accession>
<evidence type="ECO:0000256" key="1">
    <source>
        <dbReference type="SAM" id="Phobius"/>
    </source>
</evidence>
<keyword evidence="1" id="KW-0812">Transmembrane</keyword>
<sequence length="194" mass="21734">MEISFGNIIILLAFICSIVIFCVCTFFNPHPSSSKFLLIEILKQSSLVYFLIQVIGIIYYTGYLTIDKEHILPLVIGISVYILTITMGYAQNYNCKKPKRTTILLQSLKPVIAVIVTFIIILKVPILSQGFYDLVGKESDSDLAMYTSLGFWMAGSLWPSIPLAYFSIEQDSCSNNSEINITEIPDKVAIPETI</sequence>
<feature type="transmembrane region" description="Helical" evidence="1">
    <location>
        <begin position="144"/>
        <end position="166"/>
    </location>
</feature>
<reference evidence="2" key="1">
    <citation type="journal article" date="2020" name="Nature">
        <title>Giant virus diversity and host interactions through global metagenomics.</title>
        <authorList>
            <person name="Schulz F."/>
            <person name="Roux S."/>
            <person name="Paez-Espino D."/>
            <person name="Jungbluth S."/>
            <person name="Walsh D.A."/>
            <person name="Denef V.J."/>
            <person name="McMahon K.D."/>
            <person name="Konstantinidis K.T."/>
            <person name="Eloe-Fadrosh E.A."/>
            <person name="Kyrpides N.C."/>
            <person name="Woyke T."/>
        </authorList>
    </citation>
    <scope>NUCLEOTIDE SEQUENCE</scope>
    <source>
        <strain evidence="2">GVMAG-S-ERX555907-63</strain>
    </source>
</reference>
<dbReference type="AlphaFoldDB" id="A0A6C0KZG2"/>